<evidence type="ECO:0000313" key="2">
    <source>
        <dbReference type="EMBL" id="GAA5482192.1"/>
    </source>
</evidence>
<dbReference type="SUPFAM" id="SSF109854">
    <property type="entry name" value="DinB/YfiT-like putative metalloenzymes"/>
    <property type="match status" value="1"/>
</dbReference>
<accession>A0ABP9UNC7</accession>
<evidence type="ECO:0000313" key="3">
    <source>
        <dbReference type="Proteomes" id="UP001476282"/>
    </source>
</evidence>
<sequence length="190" mass="21118">MAHEPQLAPPGAGLPWPELMIARFLFARHRRRGREAHGELFRRERDAILKLVESRPPDQRGQRVLIDRVRGLEDSSRNWSLWMTLDHLRICHDAFAGIIAALAAGSPPAGKASTADVKPSPQAGPETEGAFVKSCDAFLSAAEAVPDLHTAARYEHPWFGALDADGWHALGGLHFRIHHRQIEKIIEGLR</sequence>
<keyword evidence="3" id="KW-1185">Reference proteome</keyword>
<reference evidence="2 3" key="1">
    <citation type="submission" date="2024-02" db="EMBL/GenBank/DDBJ databases">
        <title>Haloferula sargassicola NBRC 104335.</title>
        <authorList>
            <person name="Ichikawa N."/>
            <person name="Katano-Makiyama Y."/>
            <person name="Hidaka K."/>
        </authorList>
    </citation>
    <scope>NUCLEOTIDE SEQUENCE [LARGE SCALE GENOMIC DNA]</scope>
    <source>
        <strain evidence="2 3">NBRC 104335</strain>
    </source>
</reference>
<dbReference type="Pfam" id="PF12867">
    <property type="entry name" value="DinB_2"/>
    <property type="match status" value="1"/>
</dbReference>
<dbReference type="EMBL" id="BAABRI010000006">
    <property type="protein sequence ID" value="GAA5482192.1"/>
    <property type="molecule type" value="Genomic_DNA"/>
</dbReference>
<protein>
    <recommendedName>
        <fullName evidence="1">DinB-like domain-containing protein</fullName>
    </recommendedName>
</protein>
<organism evidence="2 3">
    <name type="scientific">Haloferula sargassicola</name>
    <dbReference type="NCBI Taxonomy" id="490096"/>
    <lineage>
        <taxon>Bacteria</taxon>
        <taxon>Pseudomonadati</taxon>
        <taxon>Verrucomicrobiota</taxon>
        <taxon>Verrucomicrobiia</taxon>
        <taxon>Verrucomicrobiales</taxon>
        <taxon>Verrucomicrobiaceae</taxon>
        <taxon>Haloferula</taxon>
    </lineage>
</organism>
<proteinExistence type="predicted"/>
<dbReference type="RefSeq" id="WP_353566335.1">
    <property type="nucleotide sequence ID" value="NZ_BAABRI010000006.1"/>
</dbReference>
<comment type="caution">
    <text evidence="2">The sequence shown here is derived from an EMBL/GenBank/DDBJ whole genome shotgun (WGS) entry which is preliminary data.</text>
</comment>
<name>A0ABP9UNC7_9BACT</name>
<evidence type="ECO:0000259" key="1">
    <source>
        <dbReference type="Pfam" id="PF12867"/>
    </source>
</evidence>
<dbReference type="InterPro" id="IPR024775">
    <property type="entry name" value="DinB-like"/>
</dbReference>
<feature type="domain" description="DinB-like" evidence="1">
    <location>
        <begin position="41"/>
        <end position="182"/>
    </location>
</feature>
<gene>
    <name evidence="2" type="ORF">Hsar01_01409</name>
</gene>
<dbReference type="Gene3D" id="1.20.120.450">
    <property type="entry name" value="dinb family like domain"/>
    <property type="match status" value="1"/>
</dbReference>
<dbReference type="InterPro" id="IPR034660">
    <property type="entry name" value="DinB/YfiT-like"/>
</dbReference>
<dbReference type="Proteomes" id="UP001476282">
    <property type="component" value="Unassembled WGS sequence"/>
</dbReference>